<feature type="transmembrane region" description="Helical" evidence="5">
    <location>
        <begin position="351"/>
        <end position="376"/>
    </location>
</feature>
<feature type="transmembrane region" description="Helical" evidence="5">
    <location>
        <begin position="418"/>
        <end position="435"/>
    </location>
</feature>
<organism evidence="7 8">
    <name type="scientific">Caldivirga maquilingensis (strain ATCC 700844 / DSM 13496 / JCM 10307 / IC-167)</name>
    <dbReference type="NCBI Taxonomy" id="397948"/>
    <lineage>
        <taxon>Archaea</taxon>
        <taxon>Thermoproteota</taxon>
        <taxon>Thermoprotei</taxon>
        <taxon>Thermoproteales</taxon>
        <taxon>Thermoproteaceae</taxon>
        <taxon>Caldivirga</taxon>
    </lineage>
</organism>
<evidence type="ECO:0000313" key="7">
    <source>
        <dbReference type="EMBL" id="ABW02601.1"/>
    </source>
</evidence>
<feature type="transmembrane region" description="Helical" evidence="5">
    <location>
        <begin position="91"/>
        <end position="119"/>
    </location>
</feature>
<feature type="domain" description="Amino acid permease/ SLC12A" evidence="6">
    <location>
        <begin position="41"/>
        <end position="370"/>
    </location>
</feature>
<keyword evidence="8" id="KW-1185">Reference proteome</keyword>
<feature type="transmembrane region" description="Helical" evidence="5">
    <location>
        <begin position="195"/>
        <end position="221"/>
    </location>
</feature>
<dbReference type="KEGG" id="cma:Cmaq_1778"/>
<feature type="transmembrane region" description="Helical" evidence="5">
    <location>
        <begin position="299"/>
        <end position="320"/>
    </location>
</feature>
<keyword evidence="3 5" id="KW-1133">Transmembrane helix</keyword>
<name>A8MAX2_CALMQ</name>
<dbReference type="HOGENOM" id="CLU_596665_0_0_2"/>
<evidence type="ECO:0000256" key="4">
    <source>
        <dbReference type="ARBA" id="ARBA00023136"/>
    </source>
</evidence>
<feature type="transmembrane region" description="Helical" evidence="5">
    <location>
        <begin position="131"/>
        <end position="152"/>
    </location>
</feature>
<reference evidence="7 8" key="1">
    <citation type="submission" date="2007-10" db="EMBL/GenBank/DDBJ databases">
        <title>Complete sequence of Caldivirga maquilingensis IC-167.</title>
        <authorList>
            <consortium name="US DOE Joint Genome Institute"/>
            <person name="Copeland A."/>
            <person name="Lucas S."/>
            <person name="Lapidus A."/>
            <person name="Barry K."/>
            <person name="Glavina del Rio T."/>
            <person name="Dalin E."/>
            <person name="Tice H."/>
            <person name="Pitluck S."/>
            <person name="Saunders E."/>
            <person name="Brettin T."/>
            <person name="Bruce D."/>
            <person name="Detter J.C."/>
            <person name="Han C."/>
            <person name="Schmutz J."/>
            <person name="Larimer F."/>
            <person name="Land M."/>
            <person name="Hauser L."/>
            <person name="Kyrpides N."/>
            <person name="Ivanova N."/>
            <person name="Biddle J.F."/>
            <person name="Zhang Z."/>
            <person name="Fitz-Gibbon S.T."/>
            <person name="Lowe T.M."/>
            <person name="Saltikov C."/>
            <person name="House C.H."/>
            <person name="Richardson P."/>
        </authorList>
    </citation>
    <scope>NUCLEOTIDE SEQUENCE [LARGE SCALE GENOMIC DNA]</scope>
    <source>
        <strain evidence="8">ATCC 700844 / DSM 13496 / JCM 10307 / IC-167</strain>
    </source>
</reference>
<feature type="transmembrane region" description="Helical" evidence="5">
    <location>
        <begin position="441"/>
        <end position="459"/>
    </location>
</feature>
<sequence>MTVATSRELKRSSVGFLGSLYNSLAGQAPAYSIAGGAALIMGSAKAAAPLAMLITLLGVLAIVYSIFITARRYPHAASFYAYVTNTINPKAGFFNGIIYTIFYSIVGVGSVAIAFAYLGVEGIYAVTGYQVNPLILLPIPVVLALIPAVLGIRPSIRTEVSLTSIEIGVLLIFVALTIITNAGKLSVLPFTISGAYALTPLGALSALSGGLVYAITYFMGFEVSTQLSEEVKDPRRNVPVSTLWATVFMGILYVLVTYAILVNIGYSQYAVNNFVNEASGMGVNPVYTLIAHYLGEPGLVLFAVSVMISVFGCYLATLNATARMLYGMARDGLLPAWLSDTHPRYGSPHKALYFSTIISVLTIVMAYLASWLSGYIKPIELTYNAMQYAYAIDSLYYVVSLILVAVGALMVARLSGKVIITIGAALLAITLYYSVVNLPLLYILAASIVLIIIIEYTILRDKLSKIKYSICLNCT</sequence>
<dbReference type="InterPro" id="IPR050367">
    <property type="entry name" value="APC_superfamily"/>
</dbReference>
<evidence type="ECO:0000259" key="6">
    <source>
        <dbReference type="Pfam" id="PF00324"/>
    </source>
</evidence>
<feature type="transmembrane region" description="Helical" evidence="5">
    <location>
        <begin position="242"/>
        <end position="266"/>
    </location>
</feature>
<feature type="transmembrane region" description="Helical" evidence="5">
    <location>
        <begin position="20"/>
        <end position="41"/>
    </location>
</feature>
<evidence type="ECO:0000256" key="1">
    <source>
        <dbReference type="ARBA" id="ARBA00004141"/>
    </source>
</evidence>
<dbReference type="PANTHER" id="PTHR42770:SF7">
    <property type="entry name" value="MEMBRANE PROTEIN"/>
    <property type="match status" value="1"/>
</dbReference>
<feature type="transmembrane region" description="Helical" evidence="5">
    <location>
        <begin position="164"/>
        <end position="183"/>
    </location>
</feature>
<gene>
    <name evidence="7" type="ordered locus">Cmaq_1778</name>
</gene>
<evidence type="ECO:0000313" key="8">
    <source>
        <dbReference type="Proteomes" id="UP000001137"/>
    </source>
</evidence>
<dbReference type="Proteomes" id="UP000001137">
    <property type="component" value="Chromosome"/>
</dbReference>
<dbReference type="PANTHER" id="PTHR42770">
    <property type="entry name" value="AMINO ACID TRANSPORTER-RELATED"/>
    <property type="match status" value="1"/>
</dbReference>
<dbReference type="Gene3D" id="1.20.1740.10">
    <property type="entry name" value="Amino acid/polyamine transporter I"/>
    <property type="match status" value="1"/>
</dbReference>
<dbReference type="AlphaFoldDB" id="A8MAX2"/>
<keyword evidence="2 5" id="KW-0812">Transmembrane</keyword>
<dbReference type="EMBL" id="CP000852">
    <property type="protein sequence ID" value="ABW02601.1"/>
    <property type="molecule type" value="Genomic_DNA"/>
</dbReference>
<dbReference type="OrthoDB" id="43026at2157"/>
<accession>A8MAX2</accession>
<feature type="transmembrane region" description="Helical" evidence="5">
    <location>
        <begin position="47"/>
        <end position="70"/>
    </location>
</feature>
<feature type="transmembrane region" description="Helical" evidence="5">
    <location>
        <begin position="388"/>
        <end position="411"/>
    </location>
</feature>
<dbReference type="GeneID" id="5708786"/>
<proteinExistence type="predicted"/>
<dbReference type="RefSeq" id="WP_012186820.1">
    <property type="nucleotide sequence ID" value="NC_009954.1"/>
</dbReference>
<evidence type="ECO:0000256" key="3">
    <source>
        <dbReference type="ARBA" id="ARBA00022989"/>
    </source>
</evidence>
<evidence type="ECO:0000256" key="2">
    <source>
        <dbReference type="ARBA" id="ARBA00022692"/>
    </source>
</evidence>
<dbReference type="PIRSF" id="PIRSF006060">
    <property type="entry name" value="AA_transporter"/>
    <property type="match status" value="1"/>
</dbReference>
<dbReference type="GO" id="GO:0016020">
    <property type="term" value="C:membrane"/>
    <property type="evidence" value="ECO:0007669"/>
    <property type="project" value="UniProtKB-SubCell"/>
</dbReference>
<protein>
    <submittedName>
        <fullName evidence="7">Amino acid permease-associated region</fullName>
    </submittedName>
</protein>
<dbReference type="eggNOG" id="arCOG03649">
    <property type="taxonomic scope" value="Archaea"/>
</dbReference>
<dbReference type="GO" id="GO:0055085">
    <property type="term" value="P:transmembrane transport"/>
    <property type="evidence" value="ECO:0007669"/>
    <property type="project" value="InterPro"/>
</dbReference>
<dbReference type="STRING" id="397948.Cmaq_1778"/>
<comment type="subcellular location">
    <subcellularLocation>
        <location evidence="1">Membrane</location>
        <topology evidence="1">Multi-pass membrane protein</topology>
    </subcellularLocation>
</comment>
<keyword evidence="4 5" id="KW-0472">Membrane</keyword>
<dbReference type="InterPro" id="IPR004841">
    <property type="entry name" value="AA-permease/SLC12A_dom"/>
</dbReference>
<dbReference type="Pfam" id="PF00324">
    <property type="entry name" value="AA_permease"/>
    <property type="match status" value="1"/>
</dbReference>
<evidence type="ECO:0000256" key="5">
    <source>
        <dbReference type="SAM" id="Phobius"/>
    </source>
</evidence>